<dbReference type="GO" id="GO:0003919">
    <property type="term" value="F:FMN adenylyltransferase activity"/>
    <property type="evidence" value="ECO:0007669"/>
    <property type="project" value="UniProtKB-EC"/>
</dbReference>
<keyword evidence="5" id="KW-0288">FMN</keyword>
<keyword evidence="4" id="KW-0285">Flavoprotein</keyword>
<protein>
    <recommendedName>
        <fullName evidence="3">FAD synthase</fullName>
        <ecNumber evidence="3">2.7.7.2</ecNumber>
    </recommendedName>
</protein>
<accession>A0A076N2G5</accession>
<dbReference type="GO" id="GO:0006747">
    <property type="term" value="P:FAD biosynthetic process"/>
    <property type="evidence" value="ECO:0007669"/>
    <property type="project" value="UniProtKB-UniPathway"/>
</dbReference>
<dbReference type="GO" id="GO:0009398">
    <property type="term" value="P:FMN biosynthetic process"/>
    <property type="evidence" value="ECO:0007669"/>
    <property type="project" value="TreeGrafter"/>
</dbReference>
<evidence type="ECO:0000256" key="7">
    <source>
        <dbReference type="ARBA" id="ARBA00022695"/>
    </source>
</evidence>
<dbReference type="AlphaFoldDB" id="A0A076N2G5"/>
<evidence type="ECO:0000256" key="11">
    <source>
        <dbReference type="ARBA" id="ARBA00049494"/>
    </source>
</evidence>
<gene>
    <name evidence="13" type="primary">ribF</name>
    <name evidence="13" type="ORF">AMETH_5244</name>
</gene>
<evidence type="ECO:0000256" key="6">
    <source>
        <dbReference type="ARBA" id="ARBA00022679"/>
    </source>
</evidence>
<evidence type="ECO:0000256" key="5">
    <source>
        <dbReference type="ARBA" id="ARBA00022643"/>
    </source>
</evidence>
<dbReference type="PATRIC" id="fig|1068978.7.peg.5627"/>
<dbReference type="GO" id="GO:0005524">
    <property type="term" value="F:ATP binding"/>
    <property type="evidence" value="ECO:0007669"/>
    <property type="project" value="UniProtKB-KW"/>
</dbReference>
<keyword evidence="10" id="KW-0067">ATP-binding</keyword>
<dbReference type="STRING" id="1068978.AMETH_5244"/>
<dbReference type="EC" id="2.7.7.2" evidence="3"/>
<evidence type="ECO:0000256" key="10">
    <source>
        <dbReference type="ARBA" id="ARBA00022840"/>
    </source>
</evidence>
<keyword evidence="8" id="KW-0547">Nucleotide-binding</keyword>
<evidence type="ECO:0000256" key="8">
    <source>
        <dbReference type="ARBA" id="ARBA00022741"/>
    </source>
</evidence>
<dbReference type="PANTHER" id="PTHR22749">
    <property type="entry name" value="RIBOFLAVIN KINASE/FMN ADENYLYLTRANSFERASE"/>
    <property type="match status" value="1"/>
</dbReference>
<evidence type="ECO:0000256" key="3">
    <source>
        <dbReference type="ARBA" id="ARBA00012393"/>
    </source>
</evidence>
<dbReference type="InterPro" id="IPR023468">
    <property type="entry name" value="Riboflavin_kinase"/>
</dbReference>
<dbReference type="EMBL" id="CP009110">
    <property type="protein sequence ID" value="AIJ25336.1"/>
    <property type="molecule type" value="Genomic_DNA"/>
</dbReference>
<reference evidence="13 14" key="1">
    <citation type="submission" date="2014-07" db="EMBL/GenBank/DDBJ databases">
        <title>Whole Genome Sequence of the Amycolatopsis methanolica 239.</title>
        <authorList>
            <person name="Tang B."/>
        </authorList>
    </citation>
    <scope>NUCLEOTIDE SEQUENCE [LARGE SCALE GENOMIC DNA]</scope>
    <source>
        <strain evidence="13 14">239</strain>
    </source>
</reference>
<dbReference type="Pfam" id="PF06574">
    <property type="entry name" value="FAD_syn"/>
    <property type="match status" value="1"/>
</dbReference>
<dbReference type="SUPFAM" id="SSF52374">
    <property type="entry name" value="Nucleotidylyl transferase"/>
    <property type="match status" value="1"/>
</dbReference>
<keyword evidence="6 13" id="KW-0808">Transferase</keyword>
<dbReference type="RefSeq" id="WP_017984180.1">
    <property type="nucleotide sequence ID" value="NZ_AQUL01000001.1"/>
</dbReference>
<comment type="similarity">
    <text evidence="2">Belongs to the RibF family.</text>
</comment>
<dbReference type="HOGENOM" id="CLU_048437_2_0_11"/>
<dbReference type="eggNOG" id="COG0196">
    <property type="taxonomic scope" value="Bacteria"/>
</dbReference>
<dbReference type="KEGG" id="amq:AMETH_5244"/>
<dbReference type="Proteomes" id="UP000062973">
    <property type="component" value="Chromosome"/>
</dbReference>
<dbReference type="GO" id="GO:0009231">
    <property type="term" value="P:riboflavin biosynthetic process"/>
    <property type="evidence" value="ECO:0007669"/>
    <property type="project" value="InterPro"/>
</dbReference>
<comment type="pathway">
    <text evidence="1">Cofactor biosynthesis; FAD biosynthesis; FAD from FMN: step 1/1.</text>
</comment>
<evidence type="ECO:0000313" key="13">
    <source>
        <dbReference type="EMBL" id="AIJ25336.1"/>
    </source>
</evidence>
<dbReference type="InterPro" id="IPR015864">
    <property type="entry name" value="FAD_synthase"/>
</dbReference>
<dbReference type="InterPro" id="IPR014729">
    <property type="entry name" value="Rossmann-like_a/b/a_fold"/>
</dbReference>
<evidence type="ECO:0000256" key="2">
    <source>
        <dbReference type="ARBA" id="ARBA00010214"/>
    </source>
</evidence>
<feature type="domain" description="FAD synthetase" evidence="12">
    <location>
        <begin position="19"/>
        <end position="159"/>
    </location>
</feature>
<evidence type="ECO:0000313" key="14">
    <source>
        <dbReference type="Proteomes" id="UP000062973"/>
    </source>
</evidence>
<dbReference type="GO" id="GO:0008531">
    <property type="term" value="F:riboflavin kinase activity"/>
    <property type="evidence" value="ECO:0007669"/>
    <property type="project" value="TreeGrafter"/>
</dbReference>
<sequence>MTAMLCPVWRDTVAAGLGPCVVTLGVFDGVHRGHARLIGEAVGIGRARGLPTVLVTFDPHPARVVGPPRCTDALSSVERRAELAGELGVDAVCVLSFTRELAGMSPLDFVARILAGRLRAAAVVVGGNFTFGHRGEGTPETLRRLGRDYGFTTHPVDLLPLVSSTHVRSCLRAGDVAGAARALGRPHRVEGVLADGRLRVEPGTALPAPGVYRGRLTCGDEVLVEVDAEGVAVRTSRTGATGLDFLSG</sequence>
<keyword evidence="7" id="KW-0548">Nucleotidyltransferase</keyword>
<dbReference type="UniPathway" id="UPA00277">
    <property type="reaction ID" value="UER00407"/>
</dbReference>
<dbReference type="Gene3D" id="3.40.50.620">
    <property type="entry name" value="HUPs"/>
    <property type="match status" value="1"/>
</dbReference>
<name>A0A076N2G5_AMYME</name>
<keyword evidence="14" id="KW-1185">Reference proteome</keyword>
<organism evidence="13 14">
    <name type="scientific">Amycolatopsis methanolica 239</name>
    <dbReference type="NCBI Taxonomy" id="1068978"/>
    <lineage>
        <taxon>Bacteria</taxon>
        <taxon>Bacillati</taxon>
        <taxon>Actinomycetota</taxon>
        <taxon>Actinomycetes</taxon>
        <taxon>Pseudonocardiales</taxon>
        <taxon>Pseudonocardiaceae</taxon>
        <taxon>Amycolatopsis</taxon>
        <taxon>Amycolatopsis methanolica group</taxon>
    </lineage>
</organism>
<dbReference type="PANTHER" id="PTHR22749:SF6">
    <property type="entry name" value="RIBOFLAVIN KINASE"/>
    <property type="match status" value="1"/>
</dbReference>
<evidence type="ECO:0000256" key="4">
    <source>
        <dbReference type="ARBA" id="ARBA00022630"/>
    </source>
</evidence>
<dbReference type="CDD" id="cd02064">
    <property type="entry name" value="FAD_synthetase_N"/>
    <property type="match status" value="1"/>
</dbReference>
<dbReference type="OrthoDB" id="9803667at2"/>
<dbReference type="FunFam" id="3.40.50.620:FF:000021">
    <property type="entry name" value="Riboflavin biosynthesis protein"/>
    <property type="match status" value="1"/>
</dbReference>
<evidence type="ECO:0000256" key="9">
    <source>
        <dbReference type="ARBA" id="ARBA00022827"/>
    </source>
</evidence>
<evidence type="ECO:0000259" key="12">
    <source>
        <dbReference type="Pfam" id="PF06574"/>
    </source>
</evidence>
<keyword evidence="9" id="KW-0274">FAD</keyword>
<evidence type="ECO:0000256" key="1">
    <source>
        <dbReference type="ARBA" id="ARBA00004726"/>
    </source>
</evidence>
<comment type="catalytic activity">
    <reaction evidence="11">
        <text>FMN + ATP + H(+) = FAD + diphosphate</text>
        <dbReference type="Rhea" id="RHEA:17237"/>
        <dbReference type="ChEBI" id="CHEBI:15378"/>
        <dbReference type="ChEBI" id="CHEBI:30616"/>
        <dbReference type="ChEBI" id="CHEBI:33019"/>
        <dbReference type="ChEBI" id="CHEBI:57692"/>
        <dbReference type="ChEBI" id="CHEBI:58210"/>
        <dbReference type="EC" id="2.7.7.2"/>
    </reaction>
</comment>
<proteinExistence type="inferred from homology"/>